<dbReference type="InterPro" id="IPR002347">
    <property type="entry name" value="SDR_fam"/>
</dbReference>
<keyword evidence="2" id="KW-0521">NADP</keyword>
<dbReference type="AlphaFoldDB" id="A0A9P5PSC6"/>
<reference evidence="5" key="1">
    <citation type="submission" date="2020-11" db="EMBL/GenBank/DDBJ databases">
        <authorList>
            <consortium name="DOE Joint Genome Institute"/>
            <person name="Ahrendt S."/>
            <person name="Riley R."/>
            <person name="Andreopoulos W."/>
            <person name="Labutti K."/>
            <person name="Pangilinan J."/>
            <person name="Ruiz-Duenas F.J."/>
            <person name="Barrasa J.M."/>
            <person name="Sanchez-Garcia M."/>
            <person name="Camarero S."/>
            <person name="Miyauchi S."/>
            <person name="Serrano A."/>
            <person name="Linde D."/>
            <person name="Babiker R."/>
            <person name="Drula E."/>
            <person name="Ayuso-Fernandez I."/>
            <person name="Pacheco R."/>
            <person name="Padilla G."/>
            <person name="Ferreira P."/>
            <person name="Barriuso J."/>
            <person name="Kellner H."/>
            <person name="Castanera R."/>
            <person name="Alfaro M."/>
            <person name="Ramirez L."/>
            <person name="Pisabarro A.G."/>
            <person name="Kuo A."/>
            <person name="Tritt A."/>
            <person name="Lipzen A."/>
            <person name="He G."/>
            <person name="Yan M."/>
            <person name="Ng V."/>
            <person name="Cullen D."/>
            <person name="Martin F."/>
            <person name="Rosso M.-N."/>
            <person name="Henrissat B."/>
            <person name="Hibbett D."/>
            <person name="Martinez A.T."/>
            <person name="Grigoriev I.V."/>
        </authorList>
    </citation>
    <scope>NUCLEOTIDE SEQUENCE</scope>
    <source>
        <strain evidence="5">AH 40177</strain>
    </source>
</reference>
<evidence type="ECO:0000256" key="4">
    <source>
        <dbReference type="RuleBase" id="RU000363"/>
    </source>
</evidence>
<dbReference type="EMBL" id="JADNRY010000054">
    <property type="protein sequence ID" value="KAF9069128.1"/>
    <property type="molecule type" value="Genomic_DNA"/>
</dbReference>
<evidence type="ECO:0000256" key="3">
    <source>
        <dbReference type="ARBA" id="ARBA00023002"/>
    </source>
</evidence>
<dbReference type="Proteomes" id="UP000772434">
    <property type="component" value="Unassembled WGS sequence"/>
</dbReference>
<evidence type="ECO:0000256" key="1">
    <source>
        <dbReference type="ARBA" id="ARBA00006484"/>
    </source>
</evidence>
<dbReference type="PANTHER" id="PTHR43618">
    <property type="entry name" value="7-ALPHA-HYDROXYSTEROID DEHYDROGENASE"/>
    <property type="match status" value="1"/>
</dbReference>
<organism evidence="5 6">
    <name type="scientific">Rhodocollybia butyracea</name>
    <dbReference type="NCBI Taxonomy" id="206335"/>
    <lineage>
        <taxon>Eukaryota</taxon>
        <taxon>Fungi</taxon>
        <taxon>Dikarya</taxon>
        <taxon>Basidiomycota</taxon>
        <taxon>Agaricomycotina</taxon>
        <taxon>Agaricomycetes</taxon>
        <taxon>Agaricomycetidae</taxon>
        <taxon>Agaricales</taxon>
        <taxon>Marasmiineae</taxon>
        <taxon>Omphalotaceae</taxon>
        <taxon>Rhodocollybia</taxon>
    </lineage>
</organism>
<gene>
    <name evidence="5" type="ORF">BDP27DRAFT_747525</name>
</gene>
<protein>
    <recommendedName>
        <fullName evidence="7">NAD(P)-binding protein</fullName>
    </recommendedName>
</protein>
<dbReference type="SUPFAM" id="SSF51735">
    <property type="entry name" value="NAD(P)-binding Rossmann-fold domains"/>
    <property type="match status" value="1"/>
</dbReference>
<evidence type="ECO:0008006" key="7">
    <source>
        <dbReference type="Google" id="ProtNLM"/>
    </source>
</evidence>
<dbReference type="InterPro" id="IPR036291">
    <property type="entry name" value="NAD(P)-bd_dom_sf"/>
</dbReference>
<dbReference type="Pfam" id="PF00106">
    <property type="entry name" value="adh_short"/>
    <property type="match status" value="1"/>
</dbReference>
<comment type="caution">
    <text evidence="5">The sequence shown here is derived from an EMBL/GenBank/DDBJ whole genome shotgun (WGS) entry which is preliminary data.</text>
</comment>
<evidence type="ECO:0000256" key="2">
    <source>
        <dbReference type="ARBA" id="ARBA00022857"/>
    </source>
</evidence>
<dbReference type="PRINTS" id="PR00081">
    <property type="entry name" value="GDHRDH"/>
</dbReference>
<dbReference type="PROSITE" id="PS00061">
    <property type="entry name" value="ADH_SHORT"/>
    <property type="match status" value="1"/>
</dbReference>
<evidence type="ECO:0000313" key="5">
    <source>
        <dbReference type="EMBL" id="KAF9069128.1"/>
    </source>
</evidence>
<dbReference type="Gene3D" id="3.40.50.720">
    <property type="entry name" value="NAD(P)-binding Rossmann-like Domain"/>
    <property type="match status" value="1"/>
</dbReference>
<dbReference type="InterPro" id="IPR020904">
    <property type="entry name" value="Sc_DH/Rdtase_CS"/>
</dbReference>
<keyword evidence="6" id="KW-1185">Reference proteome</keyword>
<dbReference type="PANTHER" id="PTHR43618:SF4">
    <property type="entry name" value="SHORT CHAIN DEHYDROGENASE_REDUCTASE FAMILY (AFU_ORTHOLOGUE AFUA_7G04540)"/>
    <property type="match status" value="1"/>
</dbReference>
<accession>A0A9P5PSC6</accession>
<dbReference type="OrthoDB" id="3819888at2759"/>
<sequence>MQTATRHTLLNSVIGTGKLGVASLFSIKGWVIIVTGGSTGIGLVTAAALVENGAKVYITGRRAELLDQAVKMVTDNAKGSGGSIHAVAGDTSTKEGIAELVHQVSAKEKYINVLINNQGVSLGAPDVEGAPQTPEGISEVLFAQPMENWLQTYQINTAAYFYSSVAFLPLLAAAKTVGGFPEPGNIVNIGSMSGLTTTSQRGQFEYNASKAATHSLSRQLANDFARRGLGVRVNVICPGYFSSGMTNVGDASQDPAGFATQWGIPFGRGGHAVDYAQAIFSLITNQYVTGTELIIDGGWLLQLAY</sequence>
<dbReference type="GO" id="GO:0016491">
    <property type="term" value="F:oxidoreductase activity"/>
    <property type="evidence" value="ECO:0007669"/>
    <property type="project" value="UniProtKB-KW"/>
</dbReference>
<comment type="similarity">
    <text evidence="1 4">Belongs to the short-chain dehydrogenases/reductases (SDR) family.</text>
</comment>
<proteinExistence type="inferred from homology"/>
<dbReference type="PRINTS" id="PR00080">
    <property type="entry name" value="SDRFAMILY"/>
</dbReference>
<keyword evidence="3" id="KW-0560">Oxidoreductase</keyword>
<dbReference type="InterPro" id="IPR052178">
    <property type="entry name" value="Sec_Metab_Biosynth_SDR"/>
</dbReference>
<name>A0A9P5PSC6_9AGAR</name>
<evidence type="ECO:0000313" key="6">
    <source>
        <dbReference type="Proteomes" id="UP000772434"/>
    </source>
</evidence>